<dbReference type="AlphaFoldDB" id="A0A5N6NRA0"/>
<accession>A0A5N6NRA0</accession>
<gene>
    <name evidence="1" type="ORF">E3N88_17232</name>
</gene>
<protein>
    <submittedName>
        <fullName evidence="1">Uncharacterized protein</fullName>
    </submittedName>
</protein>
<keyword evidence="2" id="KW-1185">Reference proteome</keyword>
<dbReference type="EMBL" id="SZYD01000009">
    <property type="protein sequence ID" value="KAD5317286.1"/>
    <property type="molecule type" value="Genomic_DNA"/>
</dbReference>
<evidence type="ECO:0000313" key="2">
    <source>
        <dbReference type="Proteomes" id="UP000326396"/>
    </source>
</evidence>
<comment type="caution">
    <text evidence="1">The sequence shown here is derived from an EMBL/GenBank/DDBJ whole genome shotgun (WGS) entry which is preliminary data.</text>
</comment>
<name>A0A5N6NRA0_9ASTR</name>
<evidence type="ECO:0000313" key="1">
    <source>
        <dbReference type="EMBL" id="KAD5317286.1"/>
    </source>
</evidence>
<proteinExistence type="predicted"/>
<dbReference type="Proteomes" id="UP000326396">
    <property type="component" value="Linkage Group LG17"/>
</dbReference>
<reference evidence="1 2" key="1">
    <citation type="submission" date="2019-05" db="EMBL/GenBank/DDBJ databases">
        <title>Mikania micrantha, genome provides insights into the molecular mechanism of rapid growth.</title>
        <authorList>
            <person name="Liu B."/>
        </authorList>
    </citation>
    <scope>NUCLEOTIDE SEQUENCE [LARGE SCALE GENOMIC DNA]</scope>
    <source>
        <strain evidence="1">NLD-2019</strain>
        <tissue evidence="1">Leaf</tissue>
    </source>
</reference>
<organism evidence="1 2">
    <name type="scientific">Mikania micrantha</name>
    <name type="common">bitter vine</name>
    <dbReference type="NCBI Taxonomy" id="192012"/>
    <lineage>
        <taxon>Eukaryota</taxon>
        <taxon>Viridiplantae</taxon>
        <taxon>Streptophyta</taxon>
        <taxon>Embryophyta</taxon>
        <taxon>Tracheophyta</taxon>
        <taxon>Spermatophyta</taxon>
        <taxon>Magnoliopsida</taxon>
        <taxon>eudicotyledons</taxon>
        <taxon>Gunneridae</taxon>
        <taxon>Pentapetalae</taxon>
        <taxon>asterids</taxon>
        <taxon>campanulids</taxon>
        <taxon>Asterales</taxon>
        <taxon>Asteraceae</taxon>
        <taxon>Asteroideae</taxon>
        <taxon>Heliantheae alliance</taxon>
        <taxon>Eupatorieae</taxon>
        <taxon>Mikania</taxon>
    </lineage>
</organism>
<sequence length="155" mass="17443">MNSGTTVDAMDTVVGSEFSFEEMESVVPPSFTGLFDLLVAFGDGFFKLEMQVVINGGCERRRFTERDEEMDLKIVDLRVESKVAEMWNWEKGGCISHAFTVILTTMQAQTPRSQAVPYNPQSRFALVVNGTIIVKKRFQIRETCISIFDIATSLL</sequence>